<accession>L1IC58</accession>
<dbReference type="HOGENOM" id="CLU_2325183_0_0_1"/>
<dbReference type="KEGG" id="gtt:GUITHDRAFT_155934"/>
<reference evidence="3" key="3">
    <citation type="submission" date="2016-03" db="UniProtKB">
        <authorList>
            <consortium name="EnsemblProtists"/>
        </authorList>
    </citation>
    <scope>IDENTIFICATION</scope>
</reference>
<dbReference type="RefSeq" id="XP_005820773.1">
    <property type="nucleotide sequence ID" value="XM_005820716.1"/>
</dbReference>
<dbReference type="EnsemblProtists" id="EKX33793">
    <property type="protein sequence ID" value="EKX33793"/>
    <property type="gene ID" value="GUITHDRAFT_155934"/>
</dbReference>
<dbReference type="Proteomes" id="UP000011087">
    <property type="component" value="Unassembled WGS sequence"/>
</dbReference>
<feature type="compositionally biased region" description="Gly residues" evidence="1">
    <location>
        <begin position="14"/>
        <end position="23"/>
    </location>
</feature>
<gene>
    <name evidence="2" type="ORF">GUITHDRAFT_155934</name>
</gene>
<evidence type="ECO:0000313" key="3">
    <source>
        <dbReference type="EnsemblProtists" id="EKX33793"/>
    </source>
</evidence>
<evidence type="ECO:0000256" key="1">
    <source>
        <dbReference type="SAM" id="MobiDB-lite"/>
    </source>
</evidence>
<evidence type="ECO:0000313" key="4">
    <source>
        <dbReference type="Proteomes" id="UP000011087"/>
    </source>
</evidence>
<reference evidence="2 4" key="1">
    <citation type="journal article" date="2012" name="Nature">
        <title>Algal genomes reveal evolutionary mosaicism and the fate of nucleomorphs.</title>
        <authorList>
            <consortium name="DOE Joint Genome Institute"/>
            <person name="Curtis B.A."/>
            <person name="Tanifuji G."/>
            <person name="Burki F."/>
            <person name="Gruber A."/>
            <person name="Irimia M."/>
            <person name="Maruyama S."/>
            <person name="Arias M.C."/>
            <person name="Ball S.G."/>
            <person name="Gile G.H."/>
            <person name="Hirakawa Y."/>
            <person name="Hopkins J.F."/>
            <person name="Kuo A."/>
            <person name="Rensing S.A."/>
            <person name="Schmutz J."/>
            <person name="Symeonidi A."/>
            <person name="Elias M."/>
            <person name="Eveleigh R.J."/>
            <person name="Herman E.K."/>
            <person name="Klute M.J."/>
            <person name="Nakayama T."/>
            <person name="Obornik M."/>
            <person name="Reyes-Prieto A."/>
            <person name="Armbrust E.V."/>
            <person name="Aves S.J."/>
            <person name="Beiko R.G."/>
            <person name="Coutinho P."/>
            <person name="Dacks J.B."/>
            <person name="Durnford D.G."/>
            <person name="Fast N.M."/>
            <person name="Green B.R."/>
            <person name="Grisdale C.J."/>
            <person name="Hempel F."/>
            <person name="Henrissat B."/>
            <person name="Hoppner M.P."/>
            <person name="Ishida K."/>
            <person name="Kim E."/>
            <person name="Koreny L."/>
            <person name="Kroth P.G."/>
            <person name="Liu Y."/>
            <person name="Malik S.B."/>
            <person name="Maier U.G."/>
            <person name="McRose D."/>
            <person name="Mock T."/>
            <person name="Neilson J.A."/>
            <person name="Onodera N.T."/>
            <person name="Poole A.M."/>
            <person name="Pritham E.J."/>
            <person name="Richards T.A."/>
            <person name="Rocap G."/>
            <person name="Roy S.W."/>
            <person name="Sarai C."/>
            <person name="Schaack S."/>
            <person name="Shirato S."/>
            <person name="Slamovits C.H."/>
            <person name="Spencer D.F."/>
            <person name="Suzuki S."/>
            <person name="Worden A.Z."/>
            <person name="Zauner S."/>
            <person name="Barry K."/>
            <person name="Bell C."/>
            <person name="Bharti A.K."/>
            <person name="Crow J.A."/>
            <person name="Grimwood J."/>
            <person name="Kramer R."/>
            <person name="Lindquist E."/>
            <person name="Lucas S."/>
            <person name="Salamov A."/>
            <person name="McFadden G.I."/>
            <person name="Lane C.E."/>
            <person name="Keeling P.J."/>
            <person name="Gray M.W."/>
            <person name="Grigoriev I.V."/>
            <person name="Archibald J.M."/>
        </authorList>
    </citation>
    <scope>NUCLEOTIDE SEQUENCE</scope>
    <source>
        <strain evidence="2 4">CCMP2712</strain>
    </source>
</reference>
<keyword evidence="4" id="KW-1185">Reference proteome</keyword>
<name>L1IC58_GUITC</name>
<dbReference type="GeneID" id="17290524"/>
<feature type="region of interest" description="Disordered" evidence="1">
    <location>
        <begin position="1"/>
        <end position="56"/>
    </location>
</feature>
<protein>
    <submittedName>
        <fullName evidence="2 3">Uncharacterized protein</fullName>
    </submittedName>
</protein>
<proteinExistence type="predicted"/>
<organism evidence="2">
    <name type="scientific">Guillardia theta (strain CCMP2712)</name>
    <name type="common">Cryptophyte</name>
    <dbReference type="NCBI Taxonomy" id="905079"/>
    <lineage>
        <taxon>Eukaryota</taxon>
        <taxon>Cryptophyceae</taxon>
        <taxon>Pyrenomonadales</taxon>
        <taxon>Geminigeraceae</taxon>
        <taxon>Guillardia</taxon>
    </lineage>
</organism>
<dbReference type="PaxDb" id="55529-EKX33793"/>
<feature type="region of interest" description="Disordered" evidence="1">
    <location>
        <begin position="79"/>
        <end position="99"/>
    </location>
</feature>
<evidence type="ECO:0000313" key="2">
    <source>
        <dbReference type="EMBL" id="EKX33793.1"/>
    </source>
</evidence>
<dbReference type="EMBL" id="JH993129">
    <property type="protein sequence ID" value="EKX33793.1"/>
    <property type="molecule type" value="Genomic_DNA"/>
</dbReference>
<reference evidence="4" key="2">
    <citation type="submission" date="2012-11" db="EMBL/GenBank/DDBJ databases">
        <authorList>
            <person name="Kuo A."/>
            <person name="Curtis B.A."/>
            <person name="Tanifuji G."/>
            <person name="Burki F."/>
            <person name="Gruber A."/>
            <person name="Irimia M."/>
            <person name="Maruyama S."/>
            <person name="Arias M.C."/>
            <person name="Ball S.G."/>
            <person name="Gile G.H."/>
            <person name="Hirakawa Y."/>
            <person name="Hopkins J.F."/>
            <person name="Rensing S.A."/>
            <person name="Schmutz J."/>
            <person name="Symeonidi A."/>
            <person name="Elias M."/>
            <person name="Eveleigh R.J."/>
            <person name="Herman E.K."/>
            <person name="Klute M.J."/>
            <person name="Nakayama T."/>
            <person name="Obornik M."/>
            <person name="Reyes-Prieto A."/>
            <person name="Armbrust E.V."/>
            <person name="Aves S.J."/>
            <person name="Beiko R.G."/>
            <person name="Coutinho P."/>
            <person name="Dacks J.B."/>
            <person name="Durnford D.G."/>
            <person name="Fast N.M."/>
            <person name="Green B.R."/>
            <person name="Grisdale C."/>
            <person name="Hempe F."/>
            <person name="Henrissat B."/>
            <person name="Hoppner M.P."/>
            <person name="Ishida K.-I."/>
            <person name="Kim E."/>
            <person name="Koreny L."/>
            <person name="Kroth P.G."/>
            <person name="Liu Y."/>
            <person name="Malik S.-B."/>
            <person name="Maier U.G."/>
            <person name="McRose D."/>
            <person name="Mock T."/>
            <person name="Neilson J.A."/>
            <person name="Onodera N.T."/>
            <person name="Poole A.M."/>
            <person name="Pritham E.J."/>
            <person name="Richards T.A."/>
            <person name="Rocap G."/>
            <person name="Roy S.W."/>
            <person name="Sarai C."/>
            <person name="Schaack S."/>
            <person name="Shirato S."/>
            <person name="Slamovits C.H."/>
            <person name="Spencer D.F."/>
            <person name="Suzuki S."/>
            <person name="Worden A.Z."/>
            <person name="Zauner S."/>
            <person name="Barry K."/>
            <person name="Bell C."/>
            <person name="Bharti A.K."/>
            <person name="Crow J.A."/>
            <person name="Grimwood J."/>
            <person name="Kramer R."/>
            <person name="Lindquist E."/>
            <person name="Lucas S."/>
            <person name="Salamov A."/>
            <person name="McFadden G.I."/>
            <person name="Lane C.E."/>
            <person name="Keeling P.J."/>
            <person name="Gray M.W."/>
            <person name="Grigoriev I.V."/>
            <person name="Archibald J.M."/>
        </authorList>
    </citation>
    <scope>NUCLEOTIDE SEQUENCE</scope>
    <source>
        <strain evidence="4">CCMP2712</strain>
    </source>
</reference>
<dbReference type="AlphaFoldDB" id="L1IC58"/>
<sequence length="99" mass="10208">MTSTGSGAVPMAGRGVGRGGRGGFVNPVRGKRIVGKPQAPGQGEFQEPFSQNEASNAIVPRRGGKVIVPQNIRKAAQDVAKRKNLGNKASDLADDGNVV</sequence>